<dbReference type="InterPro" id="IPR000209">
    <property type="entry name" value="Peptidase_S8/S53_dom"/>
</dbReference>
<dbReference type="InterPro" id="IPR037045">
    <property type="entry name" value="S8pro/Inhibitor_I9_sf"/>
</dbReference>
<dbReference type="InterPro" id="IPR036852">
    <property type="entry name" value="Peptidase_S8/S53_dom_sf"/>
</dbReference>
<organism evidence="9 10">
    <name type="scientific">Streptomyces luteireticuli</name>
    <dbReference type="NCBI Taxonomy" id="173858"/>
    <lineage>
        <taxon>Bacteria</taxon>
        <taxon>Bacillati</taxon>
        <taxon>Actinomycetota</taxon>
        <taxon>Actinomycetes</taxon>
        <taxon>Kitasatosporales</taxon>
        <taxon>Streptomycetaceae</taxon>
        <taxon>Streptomyces</taxon>
    </lineage>
</organism>
<keyword evidence="3 5" id="KW-0378">Hydrolase</keyword>
<sequence length="407" mass="41114">MTPHRHPRHRPTAVLLAALALAAAAPAAPGSREPAPAPLHRTSGTAVTGHYIVTLRSGGSPRTLAARLGVTPDIVYRHAFLGFAAKLSAGQLDTVRRAPDVAAVEEDALFHASGSRGPRPGRAAASSWGLDRIDQRNLPLDGQFNVNGTGRGVTAYIVDTGIDYAQQEFGGRAGKGVDLVDPNGDGSDCPTGSGHGTHVSGIVGGAQHGVARGVSLVSVRVLDCGGSTSTARFVQGLDWVAQNADSASVLNASINGPSSSATDSAVNTIANKGILPVVSAGNAEGGADATNACGNSPGGAPGAVPVGATDQTDHMTAFSDWGTCVRLLAPGNEIVSARMGGGTETMSGTSQAAPHVTGVAALYRAAHPDATARAVTDWLTSSDVATQIPRANVRDSTPNRLLYTGGL</sequence>
<feature type="domain" description="Inhibitor I9" evidence="8">
    <location>
        <begin position="75"/>
        <end position="109"/>
    </location>
</feature>
<evidence type="ECO:0000313" key="9">
    <source>
        <dbReference type="EMBL" id="GAA0409214.1"/>
    </source>
</evidence>
<feature type="active site" description="Charge relay system" evidence="5">
    <location>
        <position position="195"/>
    </location>
</feature>
<dbReference type="SUPFAM" id="SSF54897">
    <property type="entry name" value="Protease propeptides/inhibitors"/>
    <property type="match status" value="1"/>
</dbReference>
<dbReference type="PROSITE" id="PS51892">
    <property type="entry name" value="SUBTILASE"/>
    <property type="match status" value="1"/>
</dbReference>
<feature type="chain" id="PRO_5045037195" description="S8 family peptidase" evidence="6">
    <location>
        <begin position="28"/>
        <end position="407"/>
    </location>
</feature>
<dbReference type="PANTHER" id="PTHR43806:SF11">
    <property type="entry name" value="CEREVISIN-RELATED"/>
    <property type="match status" value="1"/>
</dbReference>
<evidence type="ECO:0000256" key="1">
    <source>
        <dbReference type="ARBA" id="ARBA00011073"/>
    </source>
</evidence>
<evidence type="ECO:0000256" key="3">
    <source>
        <dbReference type="ARBA" id="ARBA00022801"/>
    </source>
</evidence>
<dbReference type="Pfam" id="PF00082">
    <property type="entry name" value="Peptidase_S8"/>
    <property type="match status" value="1"/>
</dbReference>
<dbReference type="RefSeq" id="WP_344024769.1">
    <property type="nucleotide sequence ID" value="NZ_BAAABX010000035.1"/>
</dbReference>
<name>A0ABN0YSX3_9ACTN</name>
<comment type="similarity">
    <text evidence="1 5">Belongs to the peptidase S8 family.</text>
</comment>
<dbReference type="CDD" id="cd04077">
    <property type="entry name" value="Peptidases_S8_PCSK9_ProteinaseK_like"/>
    <property type="match status" value="1"/>
</dbReference>
<evidence type="ECO:0000259" key="7">
    <source>
        <dbReference type="Pfam" id="PF00082"/>
    </source>
</evidence>
<feature type="active site" description="Charge relay system" evidence="5">
    <location>
        <position position="350"/>
    </location>
</feature>
<feature type="domain" description="Peptidase S8/S53" evidence="7">
    <location>
        <begin position="150"/>
        <end position="383"/>
    </location>
</feature>
<evidence type="ECO:0000256" key="6">
    <source>
        <dbReference type="SAM" id="SignalP"/>
    </source>
</evidence>
<dbReference type="PANTHER" id="PTHR43806">
    <property type="entry name" value="PEPTIDASE S8"/>
    <property type="match status" value="1"/>
</dbReference>
<dbReference type="PRINTS" id="PR00723">
    <property type="entry name" value="SUBTILISIN"/>
</dbReference>
<reference evidence="9 10" key="1">
    <citation type="journal article" date="2019" name="Int. J. Syst. Evol. Microbiol.">
        <title>The Global Catalogue of Microorganisms (GCM) 10K type strain sequencing project: providing services to taxonomists for standard genome sequencing and annotation.</title>
        <authorList>
            <consortium name="The Broad Institute Genomics Platform"/>
            <consortium name="The Broad Institute Genome Sequencing Center for Infectious Disease"/>
            <person name="Wu L."/>
            <person name="Ma J."/>
        </authorList>
    </citation>
    <scope>NUCLEOTIDE SEQUENCE [LARGE SCALE GENOMIC DNA]</scope>
    <source>
        <strain evidence="9 10">JCM 4788</strain>
    </source>
</reference>
<proteinExistence type="inferred from homology"/>
<keyword evidence="6" id="KW-0732">Signal</keyword>
<dbReference type="InterPro" id="IPR050131">
    <property type="entry name" value="Peptidase_S8_subtilisin-like"/>
</dbReference>
<dbReference type="Proteomes" id="UP001500879">
    <property type="component" value="Unassembled WGS sequence"/>
</dbReference>
<dbReference type="PROSITE" id="PS00138">
    <property type="entry name" value="SUBTILASE_SER"/>
    <property type="match status" value="1"/>
</dbReference>
<dbReference type="EMBL" id="BAAABX010000035">
    <property type="protein sequence ID" value="GAA0409214.1"/>
    <property type="molecule type" value="Genomic_DNA"/>
</dbReference>
<dbReference type="Gene3D" id="3.30.70.80">
    <property type="entry name" value="Peptidase S8 propeptide/proteinase inhibitor I9"/>
    <property type="match status" value="1"/>
</dbReference>
<protein>
    <recommendedName>
        <fullName evidence="11">S8 family peptidase</fullName>
    </recommendedName>
</protein>
<keyword evidence="4 5" id="KW-0720">Serine protease</keyword>
<accession>A0ABN0YSX3</accession>
<dbReference type="InterPro" id="IPR015500">
    <property type="entry name" value="Peptidase_S8_subtilisin-rel"/>
</dbReference>
<keyword evidence="2 5" id="KW-0645">Protease</keyword>
<dbReference type="Gene3D" id="3.40.50.200">
    <property type="entry name" value="Peptidase S8/S53 domain"/>
    <property type="match status" value="1"/>
</dbReference>
<dbReference type="PROSITE" id="PS00137">
    <property type="entry name" value="SUBTILASE_HIS"/>
    <property type="match status" value="1"/>
</dbReference>
<comment type="caution">
    <text evidence="9">The sequence shown here is derived from an EMBL/GenBank/DDBJ whole genome shotgun (WGS) entry which is preliminary data.</text>
</comment>
<evidence type="ECO:0000313" key="10">
    <source>
        <dbReference type="Proteomes" id="UP001500879"/>
    </source>
</evidence>
<dbReference type="InterPro" id="IPR023828">
    <property type="entry name" value="Peptidase_S8_Ser-AS"/>
</dbReference>
<gene>
    <name evidence="9" type="ORF">GCM10010357_32830</name>
</gene>
<dbReference type="InterPro" id="IPR022398">
    <property type="entry name" value="Peptidase_S8_His-AS"/>
</dbReference>
<feature type="active site" description="Charge relay system" evidence="5">
    <location>
        <position position="159"/>
    </location>
</feature>
<evidence type="ECO:0000259" key="8">
    <source>
        <dbReference type="Pfam" id="PF05922"/>
    </source>
</evidence>
<dbReference type="SUPFAM" id="SSF52743">
    <property type="entry name" value="Subtilisin-like"/>
    <property type="match status" value="1"/>
</dbReference>
<dbReference type="Pfam" id="PF05922">
    <property type="entry name" value="Inhibitor_I9"/>
    <property type="match status" value="1"/>
</dbReference>
<evidence type="ECO:0000256" key="5">
    <source>
        <dbReference type="PROSITE-ProRule" id="PRU01240"/>
    </source>
</evidence>
<feature type="signal peptide" evidence="6">
    <location>
        <begin position="1"/>
        <end position="27"/>
    </location>
</feature>
<evidence type="ECO:0008006" key="11">
    <source>
        <dbReference type="Google" id="ProtNLM"/>
    </source>
</evidence>
<evidence type="ECO:0000256" key="2">
    <source>
        <dbReference type="ARBA" id="ARBA00022670"/>
    </source>
</evidence>
<dbReference type="InterPro" id="IPR034193">
    <property type="entry name" value="PCSK9_ProteinaseK-like"/>
</dbReference>
<keyword evidence="10" id="KW-1185">Reference proteome</keyword>
<evidence type="ECO:0000256" key="4">
    <source>
        <dbReference type="ARBA" id="ARBA00022825"/>
    </source>
</evidence>
<dbReference type="InterPro" id="IPR010259">
    <property type="entry name" value="S8pro/Inhibitor_I9"/>
</dbReference>